<dbReference type="SMART" id="SM00862">
    <property type="entry name" value="Trans_reg_C"/>
    <property type="match status" value="1"/>
</dbReference>
<dbReference type="PROSITE" id="PS50110">
    <property type="entry name" value="RESPONSE_REGULATORY"/>
    <property type="match status" value="1"/>
</dbReference>
<dbReference type="GO" id="GO:0006355">
    <property type="term" value="P:regulation of DNA-templated transcription"/>
    <property type="evidence" value="ECO:0007669"/>
    <property type="project" value="InterPro"/>
</dbReference>
<reference evidence="10" key="1">
    <citation type="submission" date="2021-06" db="EMBL/GenBank/DDBJ databases">
        <title>Description of novel taxa of the family Lachnospiraceae.</title>
        <authorList>
            <person name="Chaplin A.V."/>
            <person name="Sokolova S.R."/>
            <person name="Pikina A.P."/>
            <person name="Korzhanova M."/>
            <person name="Belova V."/>
            <person name="Korostin D."/>
            <person name="Efimov B.A."/>
        </authorList>
    </citation>
    <scope>NUCLEOTIDE SEQUENCE</scope>
    <source>
        <strain evidence="10">ASD5720</strain>
    </source>
</reference>
<evidence type="ECO:0000256" key="3">
    <source>
        <dbReference type="ARBA" id="ARBA00023125"/>
    </source>
</evidence>
<dbReference type="PANTHER" id="PTHR48111:SF73">
    <property type="entry name" value="ALKALINE PHOSPHATASE SYNTHESIS TRANSCRIPTIONAL REGULATORY PROTEIN PHOP"/>
    <property type="match status" value="1"/>
</dbReference>
<keyword evidence="6" id="KW-0597">Phosphoprotein</keyword>
<dbReference type="GO" id="GO:0000156">
    <property type="term" value="F:phosphorelay response regulator activity"/>
    <property type="evidence" value="ECO:0007669"/>
    <property type="project" value="TreeGrafter"/>
</dbReference>
<evidence type="ECO:0000259" key="8">
    <source>
        <dbReference type="PROSITE" id="PS50110"/>
    </source>
</evidence>
<evidence type="ECO:0000256" key="4">
    <source>
        <dbReference type="ARBA" id="ARBA00023163"/>
    </source>
</evidence>
<evidence type="ECO:0000256" key="1">
    <source>
        <dbReference type="ARBA" id="ARBA00018672"/>
    </source>
</evidence>
<dbReference type="CDD" id="cd00383">
    <property type="entry name" value="trans_reg_C"/>
    <property type="match status" value="1"/>
</dbReference>
<proteinExistence type="predicted"/>
<dbReference type="Proteomes" id="UP000712157">
    <property type="component" value="Unassembled WGS sequence"/>
</dbReference>
<sequence>MERILIIEDDEMLNAGLCYNMQAAGYIPVPAYDLKTARDLLHSQRWDLILLDVNLPDGNGYAFAGQIRRDSDVPVIFLTAQDMDEDMVKGFEAGADDYITKPFNIKVVLQRIRAVLNRCGKAKAAEELVCGNLRVNLSEMTVQKGNSPLALTPTEYKLLKTFLQNPGQVLTREIILEKLWDSEGNFVDEHTLTINVSRLRSKISDAQYTYIKTVYGVGYQWIGDREQIGGGNE</sequence>
<dbReference type="SUPFAM" id="SSF52172">
    <property type="entry name" value="CheY-like"/>
    <property type="match status" value="1"/>
</dbReference>
<dbReference type="InterPro" id="IPR039420">
    <property type="entry name" value="WalR-like"/>
</dbReference>
<dbReference type="InterPro" id="IPR001789">
    <property type="entry name" value="Sig_transdc_resp-reg_receiver"/>
</dbReference>
<dbReference type="Gene3D" id="3.40.50.2300">
    <property type="match status" value="1"/>
</dbReference>
<keyword evidence="11" id="KW-1185">Reference proteome</keyword>
<keyword evidence="2" id="KW-0805">Transcription regulation</keyword>
<dbReference type="InterPro" id="IPR036388">
    <property type="entry name" value="WH-like_DNA-bd_sf"/>
</dbReference>
<dbReference type="Pfam" id="PF00072">
    <property type="entry name" value="Response_reg"/>
    <property type="match status" value="1"/>
</dbReference>
<dbReference type="Gene3D" id="1.10.10.10">
    <property type="entry name" value="Winged helix-like DNA-binding domain superfamily/Winged helix DNA-binding domain"/>
    <property type="match status" value="1"/>
</dbReference>
<keyword evidence="3 7" id="KW-0238">DNA-binding</keyword>
<dbReference type="GO" id="GO:0005829">
    <property type="term" value="C:cytosol"/>
    <property type="evidence" value="ECO:0007669"/>
    <property type="project" value="TreeGrafter"/>
</dbReference>
<dbReference type="GO" id="GO:0000976">
    <property type="term" value="F:transcription cis-regulatory region binding"/>
    <property type="evidence" value="ECO:0007669"/>
    <property type="project" value="TreeGrafter"/>
</dbReference>
<name>A0A949JYP3_9FIRM</name>
<organism evidence="10 11">
    <name type="scientific">Diplocloster agilis</name>
    <dbReference type="NCBI Taxonomy" id="2850323"/>
    <lineage>
        <taxon>Bacteria</taxon>
        <taxon>Bacillati</taxon>
        <taxon>Bacillota</taxon>
        <taxon>Clostridia</taxon>
        <taxon>Lachnospirales</taxon>
        <taxon>Lachnospiraceae</taxon>
        <taxon>Diplocloster</taxon>
    </lineage>
</organism>
<evidence type="ECO:0000256" key="7">
    <source>
        <dbReference type="PROSITE-ProRule" id="PRU01091"/>
    </source>
</evidence>
<protein>
    <recommendedName>
        <fullName evidence="1">Stage 0 sporulation protein A homolog</fullName>
    </recommendedName>
</protein>
<dbReference type="PANTHER" id="PTHR48111">
    <property type="entry name" value="REGULATOR OF RPOS"/>
    <property type="match status" value="1"/>
</dbReference>
<keyword evidence="4" id="KW-0804">Transcription</keyword>
<dbReference type="InterPro" id="IPR011006">
    <property type="entry name" value="CheY-like_superfamily"/>
</dbReference>
<evidence type="ECO:0000256" key="6">
    <source>
        <dbReference type="PROSITE-ProRule" id="PRU00169"/>
    </source>
</evidence>
<evidence type="ECO:0000256" key="5">
    <source>
        <dbReference type="ARBA" id="ARBA00024867"/>
    </source>
</evidence>
<dbReference type="InterPro" id="IPR001867">
    <property type="entry name" value="OmpR/PhoB-type_DNA-bd"/>
</dbReference>
<evidence type="ECO:0000259" key="9">
    <source>
        <dbReference type="PROSITE" id="PS51755"/>
    </source>
</evidence>
<feature type="domain" description="Response regulatory" evidence="8">
    <location>
        <begin position="3"/>
        <end position="116"/>
    </location>
</feature>
<feature type="DNA-binding region" description="OmpR/PhoB-type" evidence="7">
    <location>
        <begin position="125"/>
        <end position="223"/>
    </location>
</feature>
<comment type="caution">
    <text evidence="10">The sequence shown here is derived from an EMBL/GenBank/DDBJ whole genome shotgun (WGS) entry which is preliminary data.</text>
</comment>
<dbReference type="SMART" id="SM00448">
    <property type="entry name" value="REC"/>
    <property type="match status" value="1"/>
</dbReference>
<dbReference type="AlphaFoldDB" id="A0A949JYP3"/>
<dbReference type="CDD" id="cd17574">
    <property type="entry name" value="REC_OmpR"/>
    <property type="match status" value="1"/>
</dbReference>
<evidence type="ECO:0000313" key="11">
    <source>
        <dbReference type="Proteomes" id="UP000712157"/>
    </source>
</evidence>
<evidence type="ECO:0000256" key="2">
    <source>
        <dbReference type="ARBA" id="ARBA00023015"/>
    </source>
</evidence>
<dbReference type="RefSeq" id="WP_158346348.1">
    <property type="nucleotide sequence ID" value="NZ_JAHQCW010000023.1"/>
</dbReference>
<dbReference type="Gene3D" id="6.10.250.690">
    <property type="match status" value="1"/>
</dbReference>
<accession>A0A949JYP3</accession>
<evidence type="ECO:0000313" key="10">
    <source>
        <dbReference type="EMBL" id="MBU9737663.1"/>
    </source>
</evidence>
<comment type="function">
    <text evidence="5">May play the central regulatory role in sporulation. It may be an element of the effector pathway responsible for the activation of sporulation genes in response to nutritional stress. Spo0A may act in concert with spo0H (a sigma factor) to control the expression of some genes that are critical to the sporulation process.</text>
</comment>
<feature type="modified residue" description="4-aspartylphosphate" evidence="6">
    <location>
        <position position="52"/>
    </location>
</feature>
<dbReference type="GO" id="GO:0032993">
    <property type="term" value="C:protein-DNA complex"/>
    <property type="evidence" value="ECO:0007669"/>
    <property type="project" value="TreeGrafter"/>
</dbReference>
<gene>
    <name evidence="10" type="ORF">KTH89_14040</name>
</gene>
<feature type="domain" description="OmpR/PhoB-type" evidence="9">
    <location>
        <begin position="125"/>
        <end position="223"/>
    </location>
</feature>
<dbReference type="EMBL" id="JAHQCW010000023">
    <property type="protein sequence ID" value="MBU9737663.1"/>
    <property type="molecule type" value="Genomic_DNA"/>
</dbReference>
<dbReference type="PROSITE" id="PS51755">
    <property type="entry name" value="OMPR_PHOB"/>
    <property type="match status" value="1"/>
</dbReference>
<dbReference type="Pfam" id="PF00486">
    <property type="entry name" value="Trans_reg_C"/>
    <property type="match status" value="1"/>
</dbReference>